<dbReference type="Gene3D" id="2.70.170.10">
    <property type="entry name" value="Neurotransmitter-gated ion-channel ligand-binding domain"/>
    <property type="match status" value="1"/>
</dbReference>
<organism evidence="2 3">
    <name type="scientific">Ridgeia piscesae</name>
    <name type="common">Tubeworm</name>
    <dbReference type="NCBI Taxonomy" id="27915"/>
    <lineage>
        <taxon>Eukaryota</taxon>
        <taxon>Metazoa</taxon>
        <taxon>Spiralia</taxon>
        <taxon>Lophotrochozoa</taxon>
        <taxon>Annelida</taxon>
        <taxon>Polychaeta</taxon>
        <taxon>Sedentaria</taxon>
        <taxon>Canalipalpata</taxon>
        <taxon>Sabellida</taxon>
        <taxon>Siboglinidae</taxon>
        <taxon>Ridgeia</taxon>
    </lineage>
</organism>
<gene>
    <name evidence="2" type="ORF">NP493_1377g00048</name>
</gene>
<comment type="caution">
    <text evidence="2">The sequence shown here is derived from an EMBL/GenBank/DDBJ whole genome shotgun (WGS) entry which is preliminary data.</text>
</comment>
<dbReference type="GO" id="GO:0004888">
    <property type="term" value="F:transmembrane signaling receptor activity"/>
    <property type="evidence" value="ECO:0007669"/>
    <property type="project" value="InterPro"/>
</dbReference>
<reference evidence="2" key="1">
    <citation type="journal article" date="2023" name="Mol. Biol. Evol.">
        <title>Third-Generation Sequencing Reveals the Adaptive Role of the Epigenome in Three Deep-Sea Polychaetes.</title>
        <authorList>
            <person name="Perez M."/>
            <person name="Aroh O."/>
            <person name="Sun Y."/>
            <person name="Lan Y."/>
            <person name="Juniper S.K."/>
            <person name="Young C.R."/>
            <person name="Angers B."/>
            <person name="Qian P.Y."/>
        </authorList>
    </citation>
    <scope>NUCLEOTIDE SEQUENCE</scope>
    <source>
        <strain evidence="2">R07B-5</strain>
    </source>
</reference>
<evidence type="ECO:0000313" key="2">
    <source>
        <dbReference type="EMBL" id="KAK2165186.1"/>
    </source>
</evidence>
<accession>A0AAD9K609</accession>
<name>A0AAD9K609_RIDPI</name>
<dbReference type="InterPro" id="IPR006201">
    <property type="entry name" value="Neur_channel"/>
</dbReference>
<dbReference type="InterPro" id="IPR036734">
    <property type="entry name" value="Neur_chan_lig-bd_sf"/>
</dbReference>
<dbReference type="Pfam" id="PF02931">
    <property type="entry name" value="Neur_chan_LBD"/>
    <property type="match status" value="1"/>
</dbReference>
<feature type="domain" description="Neurotransmitter-gated ion-channel ligand-binding" evidence="1">
    <location>
        <begin position="2"/>
        <end position="189"/>
    </location>
</feature>
<dbReference type="Proteomes" id="UP001209878">
    <property type="component" value="Unassembled WGS sequence"/>
</dbReference>
<dbReference type="InterPro" id="IPR006202">
    <property type="entry name" value="Neur_chan_lig-bd"/>
</dbReference>
<protein>
    <recommendedName>
        <fullName evidence="1">Neurotransmitter-gated ion-channel ligand-binding domain-containing protein</fullName>
    </recommendedName>
</protein>
<evidence type="ECO:0000259" key="1">
    <source>
        <dbReference type="Pfam" id="PF02931"/>
    </source>
</evidence>
<sequence>MTSYNIDVRPMWDDDDVTKVAINFALVDVEDIMESGHMKSRMWIRMEWIDPSLRWSSSDYSDVNELHIAARRIWTPDVCLYNAMTYDAERDTDAVVTSDGRVTWVTTATGVITCRHEFRTDSWLCQFSFLSWTYDGKQLDLAPLDDVINLTQFAASERWKVLGRTTQRQQKPLPWRQESHVCVNFVVKLQMKAGRLGR</sequence>
<keyword evidence="3" id="KW-1185">Reference proteome</keyword>
<dbReference type="SUPFAM" id="SSF63712">
    <property type="entry name" value="Nicotinic receptor ligand binding domain-like"/>
    <property type="match status" value="1"/>
</dbReference>
<dbReference type="PANTHER" id="PTHR18945">
    <property type="entry name" value="NEUROTRANSMITTER GATED ION CHANNEL"/>
    <property type="match status" value="1"/>
</dbReference>
<dbReference type="EMBL" id="JAODUO010001376">
    <property type="protein sequence ID" value="KAK2165186.1"/>
    <property type="molecule type" value="Genomic_DNA"/>
</dbReference>
<dbReference type="GO" id="GO:0005230">
    <property type="term" value="F:extracellular ligand-gated monoatomic ion channel activity"/>
    <property type="evidence" value="ECO:0007669"/>
    <property type="project" value="InterPro"/>
</dbReference>
<dbReference type="AlphaFoldDB" id="A0AAD9K609"/>
<dbReference type="GO" id="GO:0016020">
    <property type="term" value="C:membrane"/>
    <property type="evidence" value="ECO:0007669"/>
    <property type="project" value="InterPro"/>
</dbReference>
<evidence type="ECO:0000313" key="3">
    <source>
        <dbReference type="Proteomes" id="UP001209878"/>
    </source>
</evidence>
<proteinExistence type="predicted"/>